<dbReference type="Pfam" id="PF04488">
    <property type="entry name" value="Gly_transf_sug"/>
    <property type="match status" value="1"/>
</dbReference>
<organism evidence="3">
    <name type="scientific">Marseillevirus LCMAC103</name>
    <dbReference type="NCBI Taxonomy" id="2506604"/>
    <lineage>
        <taxon>Viruses</taxon>
        <taxon>Varidnaviria</taxon>
        <taxon>Bamfordvirae</taxon>
        <taxon>Nucleocytoviricota</taxon>
        <taxon>Megaviricetes</taxon>
        <taxon>Pimascovirales</taxon>
        <taxon>Pimascovirales incertae sedis</taxon>
        <taxon>Marseilleviridae</taxon>
    </lineage>
</organism>
<dbReference type="GO" id="GO:0000030">
    <property type="term" value="F:mannosyltransferase activity"/>
    <property type="evidence" value="ECO:0007669"/>
    <property type="project" value="TreeGrafter"/>
</dbReference>
<evidence type="ECO:0000256" key="1">
    <source>
        <dbReference type="ARBA" id="ARBA00022679"/>
    </source>
</evidence>
<keyword evidence="1 3" id="KW-0808">Transferase</keyword>
<protein>
    <submittedName>
        <fullName evidence="3">Glycosyltransferase</fullName>
    </submittedName>
</protein>
<reference evidence="3" key="1">
    <citation type="journal article" date="2019" name="MBio">
        <title>Virus Genomes from Deep Sea Sediments Expand the Ocean Megavirome and Support Independent Origins of Viral Gigantism.</title>
        <authorList>
            <person name="Backstrom D."/>
            <person name="Yutin N."/>
            <person name="Jorgensen S.L."/>
            <person name="Dharamshi J."/>
            <person name="Homa F."/>
            <person name="Zaremba-Niedwiedzka K."/>
            <person name="Spang A."/>
            <person name="Wolf Y.I."/>
            <person name="Koonin E.V."/>
            <person name="Ettema T.J."/>
        </authorList>
    </citation>
    <scope>NUCLEOTIDE SEQUENCE</scope>
</reference>
<proteinExistence type="predicted"/>
<evidence type="ECO:0000256" key="2">
    <source>
        <dbReference type="SAM" id="Phobius"/>
    </source>
</evidence>
<feature type="transmembrane region" description="Helical" evidence="2">
    <location>
        <begin position="230"/>
        <end position="247"/>
    </location>
</feature>
<evidence type="ECO:0000313" key="3">
    <source>
        <dbReference type="EMBL" id="QBK86998.1"/>
    </source>
</evidence>
<accession>A0A481YUX9</accession>
<dbReference type="InterPro" id="IPR029044">
    <property type="entry name" value="Nucleotide-diphossugar_trans"/>
</dbReference>
<name>A0A481YUX9_9VIRU</name>
<dbReference type="Gene3D" id="3.90.550.20">
    <property type="match status" value="1"/>
</dbReference>
<dbReference type="GO" id="GO:0051999">
    <property type="term" value="P:mannosyl-inositol phosphorylceramide biosynthetic process"/>
    <property type="evidence" value="ECO:0007669"/>
    <property type="project" value="TreeGrafter"/>
</dbReference>
<dbReference type="InterPro" id="IPR051706">
    <property type="entry name" value="Glycosyltransferase_domain"/>
</dbReference>
<gene>
    <name evidence="3" type="ORF">LCMAC103_03420</name>
</gene>
<dbReference type="PANTHER" id="PTHR32385">
    <property type="entry name" value="MANNOSYL PHOSPHORYLINOSITOL CERAMIDE SYNTHASE"/>
    <property type="match status" value="1"/>
</dbReference>
<keyword evidence="2" id="KW-0812">Transmembrane</keyword>
<dbReference type="EMBL" id="MK500340">
    <property type="protein sequence ID" value="QBK86998.1"/>
    <property type="molecule type" value="Genomic_DNA"/>
</dbReference>
<keyword evidence="2" id="KW-1133">Transmembrane helix</keyword>
<sequence length="271" mass="31937">MVVMAVDVAIPRKILQTWKTHEVPEVWKSSPASIQKFMPGWEHVFMTNDDNRAFVEQHFPDFLPYYDGFKYPIMRADAIRYMWLYVSGGLYVDLDIEIMKPLDDLFTHGELFVVPSGNTAWVLTNSFMASVPGHPVWLDVIDEMKKPPSPLWITKHMQIIGQTGPAMLDRVVKRSKHPYTVLPRLELMRCTQCDPTPCFFEGTYIRHLEGMSWCSWDSRLFNLLWCNRQFFAMLLIVLVVVLLAYFGHKFWRYGKFSCRWSRLRKKHFPSF</sequence>
<dbReference type="PANTHER" id="PTHR32385:SF22">
    <property type="entry name" value="MANNOSYL PHOSPHORYLINOSITOL CERAMIDE SYNTHASE SUR1"/>
    <property type="match status" value="1"/>
</dbReference>
<keyword evidence="2" id="KW-0472">Membrane</keyword>
<dbReference type="InterPro" id="IPR007577">
    <property type="entry name" value="GlycoTrfase_DXD_sugar-bd_CS"/>
</dbReference>
<dbReference type="SUPFAM" id="SSF53448">
    <property type="entry name" value="Nucleotide-diphospho-sugar transferases"/>
    <property type="match status" value="1"/>
</dbReference>
<dbReference type="GO" id="GO:0016020">
    <property type="term" value="C:membrane"/>
    <property type="evidence" value="ECO:0007669"/>
    <property type="project" value="GOC"/>
</dbReference>